<comment type="subcellular location">
    <subcellularLocation>
        <location evidence="1">Cell membrane</location>
        <topology evidence="1">Multi-pass membrane protein</topology>
    </subcellularLocation>
</comment>
<evidence type="ECO:0000256" key="11">
    <source>
        <dbReference type="SAM" id="MobiDB-lite"/>
    </source>
</evidence>
<evidence type="ECO:0000256" key="2">
    <source>
        <dbReference type="ARBA" id="ARBA00022475"/>
    </source>
</evidence>
<evidence type="ECO:0000256" key="12">
    <source>
        <dbReference type="SAM" id="Phobius"/>
    </source>
</evidence>
<dbReference type="Ensembl" id="ENSCPOT00000047202.1">
    <property type="protein sequence ID" value="ENSCPOP00000031537.1"/>
    <property type="gene ID" value="ENSCPOG00000037848.1"/>
</dbReference>
<dbReference type="SUPFAM" id="SSF81321">
    <property type="entry name" value="Family A G protein-coupled receptor-like"/>
    <property type="match status" value="1"/>
</dbReference>
<evidence type="ECO:0000256" key="7">
    <source>
        <dbReference type="ARBA" id="ARBA00023170"/>
    </source>
</evidence>
<evidence type="ECO:0000313" key="14">
    <source>
        <dbReference type="EMBL" id="CDG86257.1"/>
    </source>
</evidence>
<keyword evidence="4 12" id="KW-1133">Transmembrane helix</keyword>
<dbReference type="AlphaFoldDB" id="W8W3G8"/>
<keyword evidence="3 10" id="KW-0812">Transmembrane</keyword>
<evidence type="ECO:0000259" key="13">
    <source>
        <dbReference type="PROSITE" id="PS50262"/>
    </source>
</evidence>
<evidence type="ECO:0000256" key="1">
    <source>
        <dbReference type="ARBA" id="ARBA00004651"/>
    </source>
</evidence>
<sequence length="309" mass="35396">MNNFSSNYKVLTIQESLIVIFALIGLAGNATVLWLLGIQRHKKAISVYILNLAISDFLFLCCLLVFFLWNLIDRFDYNYFKHIHAAGMCFYIVSLSMLSAISMERCLVILFPIWYHCHRPRYMSDVMCSLLWVLSLLFTTLTHISHNFPSGFIRLDMGMRFFAVSCLTILFVVLCGSNMVLLIRMLCGSTRLPLTRLYVTIGLSVLIFLVCSLPICVVTVWGDTIILKIGLKYQIFERTAYLLSGVNSSANPIIYFFVGSFRQKQQQRWKPQSLKLVLQKALEDGGERENSGERLAQERVELSEHVRSS</sequence>
<evidence type="ECO:0000256" key="3">
    <source>
        <dbReference type="ARBA" id="ARBA00022692"/>
    </source>
</evidence>
<gene>
    <name evidence="14" type="primary">MGRG1</name>
    <name evidence="15" type="synonym">LOC100714888</name>
</gene>
<reference evidence="15" key="5">
    <citation type="submission" date="2025-05" db="UniProtKB">
        <authorList>
            <consortium name="Ensembl"/>
        </authorList>
    </citation>
    <scope>IDENTIFICATION</scope>
    <source>
        <strain evidence="15">2N</strain>
    </source>
</reference>
<dbReference type="OrthoDB" id="9631784at2759"/>
<accession>W8W3G8</accession>
<feature type="transmembrane region" description="Helical" evidence="12">
    <location>
        <begin position="241"/>
        <end position="261"/>
    </location>
</feature>
<dbReference type="Gene3D" id="1.20.1070.10">
    <property type="entry name" value="Rhodopsin 7-helix transmembrane proteins"/>
    <property type="match status" value="1"/>
</dbReference>
<organism evidence="14">
    <name type="scientific">Cavia porcellus</name>
    <name type="common">Guinea pig</name>
    <dbReference type="NCBI Taxonomy" id="10141"/>
    <lineage>
        <taxon>Eukaryota</taxon>
        <taxon>Metazoa</taxon>
        <taxon>Chordata</taxon>
        <taxon>Craniata</taxon>
        <taxon>Vertebrata</taxon>
        <taxon>Euteleostomi</taxon>
        <taxon>Mammalia</taxon>
        <taxon>Eutheria</taxon>
        <taxon>Euarchontoglires</taxon>
        <taxon>Glires</taxon>
        <taxon>Rodentia</taxon>
        <taxon>Hystricomorpha</taxon>
        <taxon>Caviidae</taxon>
        <taxon>Cavia</taxon>
    </lineage>
</organism>
<dbReference type="GeneTree" id="ENSGT01030000234639"/>
<comment type="similarity">
    <text evidence="9">Belongs to the G-protein coupled receptor 1 family. Mas subfamily.</text>
</comment>
<keyword evidence="8 10" id="KW-0807">Transducer</keyword>
<evidence type="ECO:0000313" key="15">
    <source>
        <dbReference type="Ensembl" id="ENSCPOP00000031537.1"/>
    </source>
</evidence>
<dbReference type="KEGG" id="cpoc:100714888"/>
<feature type="transmembrane region" description="Helical" evidence="12">
    <location>
        <begin position="122"/>
        <end position="141"/>
    </location>
</feature>
<reference evidence="16" key="1">
    <citation type="journal article" date="2011" name="Nature">
        <title>A high-resolution map of human evolutionary constraint using 29 mammals.</title>
        <authorList>
            <person name="Lindblad-Toh K."/>
            <person name="Garber M."/>
            <person name="Zuk O."/>
            <person name="Lin M.F."/>
            <person name="Parker B.J."/>
            <person name="Washietl S."/>
            <person name="Kheradpour P."/>
            <person name="Ernst J."/>
            <person name="Jordan G."/>
            <person name="Mauceli E."/>
            <person name="Ward L.D."/>
            <person name="Lowe C.B."/>
            <person name="Holloway A.K."/>
            <person name="Clamp M."/>
            <person name="Gnerre S."/>
            <person name="Alfoldi J."/>
            <person name="Beal K."/>
            <person name="Chang J."/>
            <person name="Clawson H."/>
            <person name="Cuff J."/>
            <person name="Di Palma F."/>
            <person name="Fitzgerald S."/>
            <person name="Flicek P."/>
            <person name="Guttman M."/>
            <person name="Hubisz M.J."/>
            <person name="Jaffe D.B."/>
            <person name="Jungreis I."/>
            <person name="Kent W.J."/>
            <person name="Kostka D."/>
            <person name="Lara M."/>
            <person name="Martins A.L."/>
            <person name="Massingham T."/>
            <person name="Moltke I."/>
            <person name="Raney B.J."/>
            <person name="Rasmussen M.D."/>
            <person name="Robinson J."/>
            <person name="Stark A."/>
            <person name="Vilella A.J."/>
            <person name="Wen J."/>
            <person name="Xie X."/>
            <person name="Zody M.C."/>
            <person name="Baldwin J."/>
            <person name="Bloom T."/>
            <person name="Chin C.W."/>
            <person name="Heiman D."/>
            <person name="Nicol R."/>
            <person name="Nusbaum C."/>
            <person name="Young S."/>
            <person name="Wilkinson J."/>
            <person name="Worley K.C."/>
            <person name="Kovar C.L."/>
            <person name="Muzny D.M."/>
            <person name="Gibbs R.A."/>
            <person name="Cree A."/>
            <person name="Dihn H.H."/>
            <person name="Fowler G."/>
            <person name="Jhangiani S."/>
            <person name="Joshi V."/>
            <person name="Lee S."/>
            <person name="Lewis L.R."/>
            <person name="Nazareth L.V."/>
            <person name="Okwuonu G."/>
            <person name="Santibanez J."/>
            <person name="Warren W.C."/>
            <person name="Mardis E.R."/>
            <person name="Weinstock G.M."/>
            <person name="Wilson R.K."/>
            <person name="Delehaunty K."/>
            <person name="Dooling D."/>
            <person name="Fronik C."/>
            <person name="Fulton L."/>
            <person name="Fulton B."/>
            <person name="Graves T."/>
            <person name="Minx P."/>
            <person name="Sodergren E."/>
            <person name="Birney E."/>
            <person name="Margulies E.H."/>
            <person name="Herrero J."/>
            <person name="Green E.D."/>
            <person name="Haussler D."/>
            <person name="Siepel A."/>
            <person name="Goldman N."/>
            <person name="Pollard K.S."/>
            <person name="Pedersen J.S."/>
            <person name="Lander E.S."/>
            <person name="Kellis M."/>
        </authorList>
    </citation>
    <scope>NUCLEOTIDE SEQUENCE [LARGE SCALE GENOMIC DNA]</scope>
    <source>
        <strain evidence="16">2N</strain>
    </source>
</reference>
<keyword evidence="5 10" id="KW-0297">G-protein coupled receptor</keyword>
<dbReference type="PRINTS" id="PR02108">
    <property type="entry name" value="MRGPCRFAMILY"/>
</dbReference>
<evidence type="ECO:0000256" key="5">
    <source>
        <dbReference type="ARBA" id="ARBA00023040"/>
    </source>
</evidence>
<feature type="transmembrane region" description="Helical" evidence="12">
    <location>
        <begin position="197"/>
        <end position="221"/>
    </location>
</feature>
<dbReference type="FunFam" id="1.20.1070.10:FF:000193">
    <property type="entry name" value="Mas-related G-protein coupled receptor member E"/>
    <property type="match status" value="1"/>
</dbReference>
<dbReference type="InterPro" id="IPR000276">
    <property type="entry name" value="GPCR_Rhodpsn"/>
</dbReference>
<dbReference type="OMA" id="WEVLYSH"/>
<evidence type="ECO:0000256" key="6">
    <source>
        <dbReference type="ARBA" id="ARBA00023136"/>
    </source>
</evidence>
<evidence type="ECO:0000256" key="9">
    <source>
        <dbReference type="ARBA" id="ARBA00061394"/>
    </source>
</evidence>
<feature type="region of interest" description="Disordered" evidence="11">
    <location>
        <begin position="285"/>
        <end position="309"/>
    </location>
</feature>
<dbReference type="PROSITE" id="PS00237">
    <property type="entry name" value="G_PROTEIN_RECEP_F1_1"/>
    <property type="match status" value="1"/>
</dbReference>
<dbReference type="PANTHER" id="PTHR11334:SF34">
    <property type="entry name" value="MAS-RELATED G-PROTEIN COUPLED RECEPTOR MEMBER X3"/>
    <property type="match status" value="1"/>
</dbReference>
<dbReference type="Pfam" id="PF00001">
    <property type="entry name" value="7tm_1"/>
    <property type="match status" value="1"/>
</dbReference>
<dbReference type="GO" id="GO:0005886">
    <property type="term" value="C:plasma membrane"/>
    <property type="evidence" value="ECO:0007669"/>
    <property type="project" value="UniProtKB-SubCell"/>
</dbReference>
<evidence type="ECO:0000256" key="8">
    <source>
        <dbReference type="ARBA" id="ARBA00023224"/>
    </source>
</evidence>
<name>W8W3G8_CAVPO</name>
<feature type="transmembrane region" description="Helical" evidence="12">
    <location>
        <begin position="161"/>
        <end position="185"/>
    </location>
</feature>
<dbReference type="PRINTS" id="PR00237">
    <property type="entry name" value="GPCRRHODOPSN"/>
</dbReference>
<dbReference type="PROSITE" id="PS50262">
    <property type="entry name" value="G_PROTEIN_RECEP_F1_2"/>
    <property type="match status" value="1"/>
</dbReference>
<evidence type="ECO:0000256" key="4">
    <source>
        <dbReference type="ARBA" id="ARBA00022989"/>
    </source>
</evidence>
<feature type="transmembrane region" description="Helical" evidence="12">
    <location>
        <begin position="16"/>
        <end position="36"/>
    </location>
</feature>
<dbReference type="InterPro" id="IPR017452">
    <property type="entry name" value="GPCR_Rhodpsn_7TM"/>
</dbReference>
<feature type="domain" description="G-protein coupled receptors family 1 profile" evidence="13">
    <location>
        <begin position="28"/>
        <end position="255"/>
    </location>
</feature>
<dbReference type="InterPro" id="IPR026234">
    <property type="entry name" value="MRGPCRFAMILY"/>
</dbReference>
<reference evidence="14" key="2">
    <citation type="journal article" date="2014" name="Gene">
        <title>Comparative genomic analysis of eutherian Mas-related G protein-coupled receptor genes.</title>
        <authorList>
            <person name="Premzl M."/>
        </authorList>
    </citation>
    <scope>NUCLEOTIDE SEQUENCE</scope>
</reference>
<evidence type="ECO:0000256" key="10">
    <source>
        <dbReference type="RuleBase" id="RU000688"/>
    </source>
</evidence>
<dbReference type="GO" id="GO:0004930">
    <property type="term" value="F:G protein-coupled receptor activity"/>
    <property type="evidence" value="ECO:0007669"/>
    <property type="project" value="UniProtKB-KW"/>
</dbReference>
<keyword evidence="7 10" id="KW-0675">Receptor</keyword>
<proteinExistence type="inferred from homology"/>
<reference evidence="14" key="4">
    <citation type="journal article" date="2019" name="Gene Rep">
        <title>Eutherian third-party data gene collections.</title>
        <authorList>
            <person name="Premzl M."/>
        </authorList>
    </citation>
    <scope>NUCLEOTIDE SEQUENCE</scope>
</reference>
<keyword evidence="6 12" id="KW-0472">Membrane</keyword>
<feature type="transmembrane region" description="Helical" evidence="12">
    <location>
        <begin position="48"/>
        <end position="71"/>
    </location>
</feature>
<protein>
    <submittedName>
        <fullName evidence="14">Mas-related G protein-coupled receptor G1</fullName>
    </submittedName>
</protein>
<evidence type="ECO:0000313" key="16">
    <source>
        <dbReference type="Proteomes" id="UP000005447"/>
    </source>
</evidence>
<dbReference type="PANTHER" id="PTHR11334">
    <property type="entry name" value="MAS-RELATED G-PROTEIN COUPLED RECEPTOR"/>
    <property type="match status" value="1"/>
</dbReference>
<reference evidence="14" key="3">
    <citation type="journal article" date="2016" name="Data Brief">
        <title>Curated eutherian third party data gene data sets.</title>
        <authorList>
            <person name="Premzl M."/>
        </authorList>
    </citation>
    <scope>NUCLEOTIDE SEQUENCE</scope>
</reference>
<keyword evidence="16" id="KW-1185">Reference proteome</keyword>
<dbReference type="Proteomes" id="UP000005447">
    <property type="component" value="Unassembled WGS sequence"/>
</dbReference>
<dbReference type="EMBL" id="AAKN02056481">
    <property type="status" value="NOT_ANNOTATED_CDS"/>
    <property type="molecule type" value="Genomic_DNA"/>
</dbReference>
<feature type="transmembrane region" description="Helical" evidence="12">
    <location>
        <begin position="83"/>
        <end position="101"/>
    </location>
</feature>
<keyword evidence="2" id="KW-1003">Cell membrane</keyword>
<dbReference type="EMBL" id="HG426139">
    <property type="protein sequence ID" value="CDG86257.1"/>
    <property type="molecule type" value="Genomic_DNA"/>
</dbReference>
<dbReference type="VEuPathDB" id="HostDB:ENSCPOG00000037848"/>